<feature type="transmembrane region" description="Helical" evidence="1">
    <location>
        <begin position="6"/>
        <end position="34"/>
    </location>
</feature>
<organism evidence="2 3">
    <name type="scientific">Pristionchus fissidentatus</name>
    <dbReference type="NCBI Taxonomy" id="1538716"/>
    <lineage>
        <taxon>Eukaryota</taxon>
        <taxon>Metazoa</taxon>
        <taxon>Ecdysozoa</taxon>
        <taxon>Nematoda</taxon>
        <taxon>Chromadorea</taxon>
        <taxon>Rhabditida</taxon>
        <taxon>Rhabditina</taxon>
        <taxon>Diplogasteromorpha</taxon>
        <taxon>Diplogasteroidea</taxon>
        <taxon>Neodiplogasteridae</taxon>
        <taxon>Pristionchus</taxon>
    </lineage>
</organism>
<gene>
    <name evidence="2" type="ORF">PFISCL1PPCAC_20751</name>
</gene>
<feature type="transmembrane region" description="Helical" evidence="1">
    <location>
        <begin position="258"/>
        <end position="280"/>
    </location>
</feature>
<evidence type="ECO:0000313" key="2">
    <source>
        <dbReference type="EMBL" id="GMT29454.1"/>
    </source>
</evidence>
<dbReference type="PANTHER" id="PTHR22943">
    <property type="entry name" value="7-TRANSMEMBRANE DOMAIN RECEPTOR C.ELEGANS"/>
    <property type="match status" value="1"/>
</dbReference>
<keyword evidence="1" id="KW-0812">Transmembrane</keyword>
<name>A0AAV5WI19_9BILA</name>
<feature type="transmembrane region" description="Helical" evidence="1">
    <location>
        <begin position="109"/>
        <end position="130"/>
    </location>
</feature>
<feature type="non-terminal residue" evidence="2">
    <location>
        <position position="1"/>
    </location>
</feature>
<accession>A0AAV5WI19</accession>
<protein>
    <recommendedName>
        <fullName evidence="4">G protein-coupled receptor</fullName>
    </recommendedName>
</protein>
<keyword evidence="3" id="KW-1185">Reference proteome</keyword>
<feature type="transmembrane region" description="Helical" evidence="1">
    <location>
        <begin position="46"/>
        <end position="64"/>
    </location>
</feature>
<keyword evidence="1" id="KW-1133">Transmembrane helix</keyword>
<proteinExistence type="predicted"/>
<reference evidence="2" key="1">
    <citation type="submission" date="2023-10" db="EMBL/GenBank/DDBJ databases">
        <title>Genome assembly of Pristionchus species.</title>
        <authorList>
            <person name="Yoshida K."/>
            <person name="Sommer R.J."/>
        </authorList>
    </citation>
    <scope>NUCLEOTIDE SEQUENCE</scope>
    <source>
        <strain evidence="2">RS5133</strain>
    </source>
</reference>
<comment type="caution">
    <text evidence="2">The sequence shown here is derived from an EMBL/GenBank/DDBJ whole genome shotgun (WGS) entry which is preliminary data.</text>
</comment>
<feature type="transmembrane region" description="Helical" evidence="1">
    <location>
        <begin position="70"/>
        <end position="88"/>
    </location>
</feature>
<dbReference type="AlphaFoldDB" id="A0AAV5WI19"/>
<sequence length="305" mass="34563">NSEMSFWPLFAIISSSIIDLIGITINIFVLICLYHMKTDANWRIQVFVSNTFALIMYGPVLLLPKWAQDAFVVLGSAHIYLMWQLVPAQSILQFCSLFRSDYSVAKRVLFAYAFVLLLIASSFHSCLQYIPTVGYEELREIGRTAHSLSDSDSFEVYGLPLFFTGSDEGRSMLRTIAFEICPSYVASYLVFFFCSYRVYRMVHNLQEGVHISPRSKNMHSRLLRLQFAQGSIPLFCGGVIITISLICVFFGLNIGEWAVLLSLGLYSSSSIQGTLCLIYLRRTYRSRASKVSRVPSTSSARSHHR</sequence>
<dbReference type="Proteomes" id="UP001432322">
    <property type="component" value="Unassembled WGS sequence"/>
</dbReference>
<evidence type="ECO:0008006" key="4">
    <source>
        <dbReference type="Google" id="ProtNLM"/>
    </source>
</evidence>
<dbReference type="EMBL" id="BTSY01000005">
    <property type="protein sequence ID" value="GMT29454.1"/>
    <property type="molecule type" value="Genomic_DNA"/>
</dbReference>
<feature type="transmembrane region" description="Helical" evidence="1">
    <location>
        <begin position="231"/>
        <end position="252"/>
    </location>
</feature>
<feature type="non-terminal residue" evidence="2">
    <location>
        <position position="305"/>
    </location>
</feature>
<evidence type="ECO:0000313" key="3">
    <source>
        <dbReference type="Proteomes" id="UP001432322"/>
    </source>
</evidence>
<keyword evidence="1" id="KW-0472">Membrane</keyword>
<dbReference type="PANTHER" id="PTHR22943:SF248">
    <property type="entry name" value="SEVEN TM RECEPTOR"/>
    <property type="match status" value="1"/>
</dbReference>
<evidence type="ECO:0000256" key="1">
    <source>
        <dbReference type="SAM" id="Phobius"/>
    </source>
</evidence>
<feature type="transmembrane region" description="Helical" evidence="1">
    <location>
        <begin position="176"/>
        <end position="196"/>
    </location>
</feature>